<feature type="domain" description="RRM" evidence="4">
    <location>
        <begin position="664"/>
        <end position="744"/>
    </location>
</feature>
<sequence length="749" mass="79155">MKSRALAATEDVCASAEAGLPMPSTSFATSFSSEASPRSLRSDTLPHDAKAGTNVLQQQQQQQSHATPHSSLPKVSISSHKHTASSTPVPSNGSGAAGTSSTSAFISRHNAATAAESTGNTAPKPLETTKAVIDMLDDDMSSTTTRTASSQDVPADHHLAQQLADAPAPAMTADPTAEARSRSSYSNLAPTPASSPSKPSFPRPTATDLANITKAAAMLSKDSGLCAEAVSFEPQCSSGQRFPTPNGHNVPSGSLHSSLPGQCRTSAPTDVLHMAQGFRELPQRKLRPNNRKQQNKQRDAGPSRLSKATFIDMPDSQDDHEPSTKALTADTATQQPMSPANADEAPFPGLMPPRSPNHTVADASADLHGNPAPIAESGLQEIRVNYASPAKIAPDEAPSAPLSMLAEDISSPKSTHSGIISYSVDPNDNLPPGLVTYPYVQPLASVLPGVTNYSYALGLMSSEPTGAHHWPEAHSISNSLYSTSSLDSGADAGSTFSGEVPKTTTPAPLFPSGRQIKTPAAALHINNECAKIWALSDTRLRRLGLTVEPPSTQTIPAYYGGTASVNLSQVRSYTGVHVPGMTSNRVMPGTNRVSSPDMPVSPSTDVSTPNAALVPYQKTAASYARSGQVQAWAAWASSNLYPGPIQQQYIRSQIQPSSQYPSKHEIFIGNLLPSITSVELRRCLPPKGLQHVMVARDRGSGQPKGFGFASFWTKNQAWAAIRQLNGSRVVGNGNRHVRVEPSKYSTLRW</sequence>
<dbReference type="PANTHER" id="PTHR48027">
    <property type="entry name" value="HETEROGENEOUS NUCLEAR RIBONUCLEOPROTEIN 87F-RELATED"/>
    <property type="match status" value="1"/>
</dbReference>
<dbReference type="InterPro" id="IPR012677">
    <property type="entry name" value="Nucleotide-bd_a/b_plait_sf"/>
</dbReference>
<evidence type="ECO:0000256" key="2">
    <source>
        <dbReference type="PROSITE-ProRule" id="PRU00176"/>
    </source>
</evidence>
<protein>
    <recommendedName>
        <fullName evidence="4">RRM domain-containing protein</fullName>
    </recommendedName>
</protein>
<dbReference type="Proteomes" id="UP001438707">
    <property type="component" value="Unassembled WGS sequence"/>
</dbReference>
<dbReference type="InterPro" id="IPR052462">
    <property type="entry name" value="SLIRP/GR-RBP-like"/>
</dbReference>
<dbReference type="SMART" id="SM00360">
    <property type="entry name" value="RRM"/>
    <property type="match status" value="1"/>
</dbReference>
<dbReference type="Pfam" id="PF00076">
    <property type="entry name" value="RRM_1"/>
    <property type="match status" value="1"/>
</dbReference>
<organism evidence="5 6">
    <name type="scientific">Apatococcus lobatus</name>
    <dbReference type="NCBI Taxonomy" id="904363"/>
    <lineage>
        <taxon>Eukaryota</taxon>
        <taxon>Viridiplantae</taxon>
        <taxon>Chlorophyta</taxon>
        <taxon>core chlorophytes</taxon>
        <taxon>Trebouxiophyceae</taxon>
        <taxon>Chlorellales</taxon>
        <taxon>Chlorellaceae</taxon>
        <taxon>Apatococcus</taxon>
    </lineage>
</organism>
<dbReference type="PROSITE" id="PS50102">
    <property type="entry name" value="RRM"/>
    <property type="match status" value="1"/>
</dbReference>
<evidence type="ECO:0000313" key="5">
    <source>
        <dbReference type="EMBL" id="KAK9827497.1"/>
    </source>
</evidence>
<feature type="compositionally biased region" description="Low complexity" evidence="3">
    <location>
        <begin position="165"/>
        <end position="178"/>
    </location>
</feature>
<gene>
    <name evidence="5" type="ORF">WJX74_005906</name>
</gene>
<reference evidence="5 6" key="1">
    <citation type="journal article" date="2024" name="Nat. Commun.">
        <title>Phylogenomics reveals the evolutionary origins of lichenization in chlorophyte algae.</title>
        <authorList>
            <person name="Puginier C."/>
            <person name="Libourel C."/>
            <person name="Otte J."/>
            <person name="Skaloud P."/>
            <person name="Haon M."/>
            <person name="Grisel S."/>
            <person name="Petersen M."/>
            <person name="Berrin J.G."/>
            <person name="Delaux P.M."/>
            <person name="Dal Grande F."/>
            <person name="Keller J."/>
        </authorList>
    </citation>
    <scope>NUCLEOTIDE SEQUENCE [LARGE SCALE GENOMIC DNA]</scope>
    <source>
        <strain evidence="5 6">SAG 2145</strain>
    </source>
</reference>
<evidence type="ECO:0000256" key="1">
    <source>
        <dbReference type="ARBA" id="ARBA00022884"/>
    </source>
</evidence>
<dbReference type="EMBL" id="JALJOS010000018">
    <property type="protein sequence ID" value="KAK9827497.1"/>
    <property type="molecule type" value="Genomic_DNA"/>
</dbReference>
<feature type="region of interest" description="Disordered" evidence="3">
    <location>
        <begin position="1"/>
        <end position="103"/>
    </location>
</feature>
<dbReference type="InterPro" id="IPR035979">
    <property type="entry name" value="RBD_domain_sf"/>
</dbReference>
<feature type="compositionally biased region" description="Low complexity" evidence="3">
    <location>
        <begin position="93"/>
        <end position="103"/>
    </location>
</feature>
<dbReference type="InterPro" id="IPR000504">
    <property type="entry name" value="RRM_dom"/>
</dbReference>
<dbReference type="GO" id="GO:0003723">
    <property type="term" value="F:RNA binding"/>
    <property type="evidence" value="ECO:0007669"/>
    <property type="project" value="UniProtKB-UniRule"/>
</dbReference>
<feature type="region of interest" description="Disordered" evidence="3">
    <location>
        <begin position="330"/>
        <end position="362"/>
    </location>
</feature>
<keyword evidence="1 2" id="KW-0694">RNA-binding</keyword>
<dbReference type="AlphaFoldDB" id="A0AAW1R1A6"/>
<keyword evidence="6" id="KW-1185">Reference proteome</keyword>
<dbReference type="Gene3D" id="3.30.70.330">
    <property type="match status" value="1"/>
</dbReference>
<name>A0AAW1R1A6_9CHLO</name>
<feature type="region of interest" description="Disordered" evidence="3">
    <location>
        <begin position="165"/>
        <end position="206"/>
    </location>
</feature>
<accession>A0AAW1R1A6</accession>
<feature type="region of interest" description="Disordered" evidence="3">
    <location>
        <begin position="235"/>
        <end position="266"/>
    </location>
</feature>
<feature type="compositionally biased region" description="Basic and acidic residues" evidence="3">
    <location>
        <begin position="40"/>
        <end position="50"/>
    </location>
</feature>
<evidence type="ECO:0000259" key="4">
    <source>
        <dbReference type="PROSITE" id="PS50102"/>
    </source>
</evidence>
<feature type="region of interest" description="Disordered" evidence="3">
    <location>
        <begin position="581"/>
        <end position="608"/>
    </location>
</feature>
<feature type="region of interest" description="Disordered" evidence="3">
    <location>
        <begin position="278"/>
        <end position="306"/>
    </location>
</feature>
<feature type="compositionally biased region" description="Low complexity" evidence="3">
    <location>
        <begin position="23"/>
        <end position="37"/>
    </location>
</feature>
<proteinExistence type="predicted"/>
<feature type="compositionally biased region" description="Basic residues" evidence="3">
    <location>
        <begin position="284"/>
        <end position="295"/>
    </location>
</feature>
<feature type="compositionally biased region" description="Low complexity" evidence="3">
    <location>
        <begin position="190"/>
        <end position="204"/>
    </location>
</feature>
<dbReference type="SUPFAM" id="SSF54928">
    <property type="entry name" value="RNA-binding domain, RBD"/>
    <property type="match status" value="1"/>
</dbReference>
<evidence type="ECO:0000256" key="3">
    <source>
        <dbReference type="SAM" id="MobiDB-lite"/>
    </source>
</evidence>
<comment type="caution">
    <text evidence="5">The sequence shown here is derived from an EMBL/GenBank/DDBJ whole genome shotgun (WGS) entry which is preliminary data.</text>
</comment>
<evidence type="ECO:0000313" key="6">
    <source>
        <dbReference type="Proteomes" id="UP001438707"/>
    </source>
</evidence>